<evidence type="ECO:0000313" key="1">
    <source>
        <dbReference type="EMBL" id="SEA77366.1"/>
    </source>
</evidence>
<organism evidence="1 2">
    <name type="scientific">Eubacterium aggregans</name>
    <dbReference type="NCBI Taxonomy" id="81409"/>
    <lineage>
        <taxon>Bacteria</taxon>
        <taxon>Bacillati</taxon>
        <taxon>Bacillota</taxon>
        <taxon>Clostridia</taxon>
        <taxon>Eubacteriales</taxon>
        <taxon>Eubacteriaceae</taxon>
        <taxon>Eubacterium</taxon>
    </lineage>
</organism>
<gene>
    <name evidence="1" type="ORF">SAMN04515656_1298</name>
</gene>
<proteinExistence type="predicted"/>
<keyword evidence="2" id="KW-1185">Reference proteome</keyword>
<dbReference type="EMBL" id="FNRK01000029">
    <property type="protein sequence ID" value="SEA77366.1"/>
    <property type="molecule type" value="Genomic_DNA"/>
</dbReference>
<reference evidence="1 2" key="1">
    <citation type="submission" date="2016-10" db="EMBL/GenBank/DDBJ databases">
        <authorList>
            <person name="de Groot N.N."/>
        </authorList>
    </citation>
    <scope>NUCLEOTIDE SEQUENCE [LARGE SCALE GENOMIC DNA]</scope>
    <source>
        <strain evidence="1 2">SR12</strain>
    </source>
</reference>
<name>A0A1H4DXN6_9FIRM</name>
<sequence length="50" mass="5462">MGEASVESQVLFLNTAFISSDGEPCNTLDFCATINPLKKQEDDGMRTFSC</sequence>
<dbReference type="STRING" id="81409.SAMN04515656_1298"/>
<evidence type="ECO:0000313" key="2">
    <source>
        <dbReference type="Proteomes" id="UP000199394"/>
    </source>
</evidence>
<dbReference type="Proteomes" id="UP000199394">
    <property type="component" value="Unassembled WGS sequence"/>
</dbReference>
<protein>
    <submittedName>
        <fullName evidence="1">Uncharacterized protein</fullName>
    </submittedName>
</protein>
<dbReference type="AlphaFoldDB" id="A0A1H4DXN6"/>
<accession>A0A1H4DXN6</accession>